<gene>
    <name evidence="1" type="primary">WBGene00279980</name>
</gene>
<dbReference type="Proteomes" id="UP000005239">
    <property type="component" value="Unassembled WGS sequence"/>
</dbReference>
<protein>
    <submittedName>
        <fullName evidence="1">Uncharacterized protein</fullName>
    </submittedName>
</protein>
<dbReference type="AlphaFoldDB" id="A0A2A6CNC4"/>
<evidence type="ECO:0000313" key="1">
    <source>
        <dbReference type="EnsemblMetazoa" id="PPA41611.1"/>
    </source>
</evidence>
<accession>A0A8R1UVJ7</accession>
<evidence type="ECO:0000313" key="2">
    <source>
        <dbReference type="Proteomes" id="UP000005239"/>
    </source>
</evidence>
<dbReference type="EnsemblMetazoa" id="PPA41611.1">
    <property type="protein sequence ID" value="PPA41611.1"/>
    <property type="gene ID" value="WBGene00279980"/>
</dbReference>
<sequence>MSDSFEAKTANARIAFSMSQSPTVISEFEQSDLFGKLDVAFTIILIIAGALTFPLASFVYLRILTLKQFKGHYLTKLFVLNGASDFSISVMWHTTFFISLNRLISLKNQHLLNKYEFHFFVAACLSSIIICSLQFTIRQGAYGYIPQIPKPYKWTSTPAMVYQLSLAGGTLLVNVAISIVLMRIRKEHSTKTKSRPEQGLLISSSIALLMHVINDALKFAAKLFNNDMISYFLTLTIAVSTTLPFWTMIVFAHSIRRAVISGLLTTEGRSTISTRSRVKSNTKKITGTRSIDNSLNCSTKADSHRKYVCYSGR</sequence>
<name>A0A2A6CNC4_PRIPA</name>
<accession>A0A2A6CNC4</accession>
<proteinExistence type="predicted"/>
<reference evidence="1" key="2">
    <citation type="submission" date="2022-06" db="UniProtKB">
        <authorList>
            <consortium name="EnsemblMetazoa"/>
        </authorList>
    </citation>
    <scope>IDENTIFICATION</scope>
    <source>
        <strain evidence="1">PS312</strain>
    </source>
</reference>
<keyword evidence="2" id="KW-1185">Reference proteome</keyword>
<reference evidence="2" key="1">
    <citation type="journal article" date="2008" name="Nat. Genet.">
        <title>The Pristionchus pacificus genome provides a unique perspective on nematode lifestyle and parasitism.</title>
        <authorList>
            <person name="Dieterich C."/>
            <person name="Clifton S.W."/>
            <person name="Schuster L.N."/>
            <person name="Chinwalla A."/>
            <person name="Delehaunty K."/>
            <person name="Dinkelacker I."/>
            <person name="Fulton L."/>
            <person name="Fulton R."/>
            <person name="Godfrey J."/>
            <person name="Minx P."/>
            <person name="Mitreva M."/>
            <person name="Roeseler W."/>
            <person name="Tian H."/>
            <person name="Witte H."/>
            <person name="Yang S.P."/>
            <person name="Wilson R.K."/>
            <person name="Sommer R.J."/>
        </authorList>
    </citation>
    <scope>NUCLEOTIDE SEQUENCE [LARGE SCALE GENOMIC DNA]</scope>
    <source>
        <strain evidence="2">PS312</strain>
    </source>
</reference>
<organism evidence="1 2">
    <name type="scientific">Pristionchus pacificus</name>
    <name type="common">Parasitic nematode worm</name>
    <dbReference type="NCBI Taxonomy" id="54126"/>
    <lineage>
        <taxon>Eukaryota</taxon>
        <taxon>Metazoa</taxon>
        <taxon>Ecdysozoa</taxon>
        <taxon>Nematoda</taxon>
        <taxon>Chromadorea</taxon>
        <taxon>Rhabditida</taxon>
        <taxon>Rhabditina</taxon>
        <taxon>Diplogasteromorpha</taxon>
        <taxon>Diplogasteroidea</taxon>
        <taxon>Neodiplogasteridae</taxon>
        <taxon>Pristionchus</taxon>
    </lineage>
</organism>